<evidence type="ECO:0000313" key="1">
    <source>
        <dbReference type="EMBL" id="BBZ35998.1"/>
    </source>
</evidence>
<name>A0A7I7Y2V1_9MYCO</name>
<dbReference type="Proteomes" id="UP000466931">
    <property type="component" value="Chromosome"/>
</dbReference>
<sequence>MTTPFDDPQAELAWMFVQSLSGDGDLDEGFSLLSDDFTYWSNTTRETCDKARLRRIAEWARAVGPIAFDLISCLNEGENVVIEAQPDAVSATGVRYDSPCVFLFETRDGLITSLREYCDTRQVAEAFGVIPQ</sequence>
<gene>
    <name evidence="1" type="ORF">MCNF_46030</name>
</gene>
<protein>
    <submittedName>
        <fullName evidence="1">Uncharacterized protein</fullName>
    </submittedName>
</protein>
<reference evidence="1" key="1">
    <citation type="journal article" date="2019" name="Emerg. Microbes Infect.">
        <title>Comprehensive subspecies identification of 175 nontuberculous mycobacteria species based on 7547 genomic profiles.</title>
        <authorList>
            <person name="Matsumoto Y."/>
            <person name="Kinjo T."/>
            <person name="Motooka D."/>
            <person name="Nabeya D."/>
            <person name="Jung N."/>
            <person name="Uechi K."/>
            <person name="Horii T."/>
            <person name="Iida T."/>
            <person name="Fujita J."/>
            <person name="Nakamura S."/>
        </authorList>
    </citation>
    <scope>NUCLEOTIDE SEQUENCE [LARGE SCALE GENOMIC DNA]</scope>
    <source>
        <strain evidence="1">JCM 13671</strain>
    </source>
</reference>
<dbReference type="InterPro" id="IPR032710">
    <property type="entry name" value="NTF2-like_dom_sf"/>
</dbReference>
<dbReference type="SUPFAM" id="SSF54427">
    <property type="entry name" value="NTF2-like"/>
    <property type="match status" value="1"/>
</dbReference>
<dbReference type="AlphaFoldDB" id="A0A7I7Y2V1"/>
<proteinExistence type="predicted"/>
<dbReference type="Pfam" id="PF12680">
    <property type="entry name" value="SnoaL_2"/>
    <property type="match status" value="1"/>
</dbReference>
<accession>A0A7I7Y2V1</accession>
<keyword evidence="2" id="KW-1185">Reference proteome</keyword>
<dbReference type="EMBL" id="AP022612">
    <property type="protein sequence ID" value="BBZ35998.1"/>
    <property type="molecule type" value="Genomic_DNA"/>
</dbReference>
<dbReference type="InterPro" id="IPR037401">
    <property type="entry name" value="SnoaL-like"/>
</dbReference>
<evidence type="ECO:0000313" key="2">
    <source>
        <dbReference type="Proteomes" id="UP000466931"/>
    </source>
</evidence>
<reference evidence="1" key="2">
    <citation type="submission" date="2020-02" db="EMBL/GenBank/DDBJ databases">
        <authorList>
            <person name="Matsumoto Y."/>
            <person name="Motooka D."/>
            <person name="Nakamura S."/>
        </authorList>
    </citation>
    <scope>NUCLEOTIDE SEQUENCE</scope>
    <source>
        <strain evidence="1">JCM 13671</strain>
    </source>
</reference>
<dbReference type="Gene3D" id="3.10.450.50">
    <property type="match status" value="1"/>
</dbReference>
<organism evidence="1 2">
    <name type="scientific">Mycolicibacterium confluentis</name>
    <dbReference type="NCBI Taxonomy" id="28047"/>
    <lineage>
        <taxon>Bacteria</taxon>
        <taxon>Bacillati</taxon>
        <taxon>Actinomycetota</taxon>
        <taxon>Actinomycetes</taxon>
        <taxon>Mycobacteriales</taxon>
        <taxon>Mycobacteriaceae</taxon>
        <taxon>Mycolicibacterium</taxon>
    </lineage>
</organism>